<sequence length="51" mass="5726">MDAKNSRAFITDPDLPNVLVVDIGNGNVLSKIDVINSLAVIYNEKRQEVYY</sequence>
<proteinExistence type="predicted"/>
<organism evidence="1 2">
    <name type="scientific">Raoultella terrigena</name>
    <name type="common">Klebsiella terrigena</name>
    <dbReference type="NCBI Taxonomy" id="577"/>
    <lineage>
        <taxon>Bacteria</taxon>
        <taxon>Pseudomonadati</taxon>
        <taxon>Pseudomonadota</taxon>
        <taxon>Gammaproteobacteria</taxon>
        <taxon>Enterobacterales</taxon>
        <taxon>Enterobacteriaceae</taxon>
        <taxon>Klebsiella/Raoultella group</taxon>
        <taxon>Raoultella</taxon>
    </lineage>
</organism>
<accession>A0A4U9D700</accession>
<evidence type="ECO:0000313" key="1">
    <source>
        <dbReference type="EMBL" id="VTN13441.1"/>
    </source>
</evidence>
<gene>
    <name evidence="1" type="primary">yncE_4</name>
    <name evidence="1" type="ORF">NCTC9185_05475</name>
</gene>
<protein>
    <submittedName>
        <fullName evidence="1">Uncharacterized protein</fullName>
    </submittedName>
</protein>
<reference evidence="1 2" key="1">
    <citation type="submission" date="2019-04" db="EMBL/GenBank/DDBJ databases">
        <authorList>
            <consortium name="Pathogen Informatics"/>
        </authorList>
    </citation>
    <scope>NUCLEOTIDE SEQUENCE [LARGE SCALE GENOMIC DNA]</scope>
    <source>
        <strain evidence="1 2">NCTC9185</strain>
    </source>
</reference>
<name>A0A4U9D700_RAOTE</name>
<dbReference type="EMBL" id="CABDVU010000001">
    <property type="protein sequence ID" value="VTN13441.1"/>
    <property type="molecule type" value="Genomic_DNA"/>
</dbReference>
<dbReference type="Proteomes" id="UP000339249">
    <property type="component" value="Unassembled WGS sequence"/>
</dbReference>
<dbReference type="Gene3D" id="2.130.10.10">
    <property type="entry name" value="YVTN repeat-like/Quinoprotein amine dehydrogenase"/>
    <property type="match status" value="1"/>
</dbReference>
<dbReference type="InterPro" id="IPR015943">
    <property type="entry name" value="WD40/YVTN_repeat-like_dom_sf"/>
</dbReference>
<dbReference type="AlphaFoldDB" id="A0A4U9D700"/>
<evidence type="ECO:0000313" key="2">
    <source>
        <dbReference type="Proteomes" id="UP000339249"/>
    </source>
</evidence>